<dbReference type="PANTHER" id="PTHR34580:SF3">
    <property type="entry name" value="PROTEIN PAFB"/>
    <property type="match status" value="1"/>
</dbReference>
<keyword evidence="1" id="KW-0805">Transcription regulation</keyword>
<keyword evidence="2" id="KW-0804">Transcription</keyword>
<evidence type="ECO:0000313" key="4">
    <source>
        <dbReference type="EMBL" id="SFK54791.1"/>
    </source>
</evidence>
<name>A0A1I4AFT3_9RHOB</name>
<dbReference type="OrthoDB" id="9807255at2"/>
<organism evidence="4 5">
    <name type="scientific">Shimia haliotis</name>
    <dbReference type="NCBI Taxonomy" id="1280847"/>
    <lineage>
        <taxon>Bacteria</taxon>
        <taxon>Pseudomonadati</taxon>
        <taxon>Pseudomonadota</taxon>
        <taxon>Alphaproteobacteria</taxon>
        <taxon>Rhodobacterales</taxon>
        <taxon>Roseobacteraceae</taxon>
    </lineage>
</organism>
<evidence type="ECO:0000256" key="1">
    <source>
        <dbReference type="ARBA" id="ARBA00023015"/>
    </source>
</evidence>
<evidence type="ECO:0000313" key="5">
    <source>
        <dbReference type="Proteomes" id="UP000198851"/>
    </source>
</evidence>
<dbReference type="RefSeq" id="WP_093319456.1">
    <property type="nucleotide sequence ID" value="NZ_FOSZ01000001.1"/>
</dbReference>
<evidence type="ECO:0000256" key="2">
    <source>
        <dbReference type="ARBA" id="ARBA00023163"/>
    </source>
</evidence>
<gene>
    <name evidence="4" type="ORF">SAMN04488036_101335</name>
</gene>
<proteinExistence type="predicted"/>
<evidence type="ECO:0000259" key="3">
    <source>
        <dbReference type="PROSITE" id="PS51000"/>
    </source>
</evidence>
<dbReference type="Proteomes" id="UP000198851">
    <property type="component" value="Unassembled WGS sequence"/>
</dbReference>
<dbReference type="InterPro" id="IPR026881">
    <property type="entry name" value="WYL_dom"/>
</dbReference>
<dbReference type="InterPro" id="IPR001034">
    <property type="entry name" value="DeoR_HTH"/>
</dbReference>
<protein>
    <submittedName>
        <fullName evidence="4">WYL domain-containing protein</fullName>
    </submittedName>
</protein>
<dbReference type="Pfam" id="PF08279">
    <property type="entry name" value="HTH_11"/>
    <property type="match status" value="1"/>
</dbReference>
<keyword evidence="5" id="KW-1185">Reference proteome</keyword>
<dbReference type="PROSITE" id="PS51000">
    <property type="entry name" value="HTH_DEOR_2"/>
    <property type="match status" value="1"/>
</dbReference>
<dbReference type="InterPro" id="IPR051534">
    <property type="entry name" value="CBASS_pafABC_assoc_protein"/>
</dbReference>
<dbReference type="STRING" id="1280847.SAMN04488036_101335"/>
<sequence>MPAKSPSKRSDRLYHLVETLKDGALHRAEDLAERLNVSLRTIYRDMDTLMASGVPISGERGAGYRARADISLPPLNLSNAELEALHIGLAVVGNGMEGDLRDAAESLSAKIDAVLPEDASTIGQNFGFAVYPFADAADGLRHLETLRSSVRSRQKLALRLKDGAALDVRPLKLDYWGRVWSLLVWNETDRDFLQIRVDRIASVDLLPGLFVDEPGKRLEDYGGR</sequence>
<dbReference type="GO" id="GO:0003700">
    <property type="term" value="F:DNA-binding transcription factor activity"/>
    <property type="evidence" value="ECO:0007669"/>
    <property type="project" value="InterPro"/>
</dbReference>
<dbReference type="EMBL" id="FOSZ01000001">
    <property type="protein sequence ID" value="SFK54791.1"/>
    <property type="molecule type" value="Genomic_DNA"/>
</dbReference>
<dbReference type="AlphaFoldDB" id="A0A1I4AFT3"/>
<feature type="domain" description="HTH deoR-type" evidence="3">
    <location>
        <begin position="9"/>
        <end position="64"/>
    </location>
</feature>
<dbReference type="Pfam" id="PF13280">
    <property type="entry name" value="WYL"/>
    <property type="match status" value="1"/>
</dbReference>
<dbReference type="PROSITE" id="PS52050">
    <property type="entry name" value="WYL"/>
    <property type="match status" value="1"/>
</dbReference>
<accession>A0A1I4AFT3</accession>
<dbReference type="InterPro" id="IPR036390">
    <property type="entry name" value="WH_DNA-bd_sf"/>
</dbReference>
<dbReference type="Gene3D" id="1.10.10.10">
    <property type="entry name" value="Winged helix-like DNA-binding domain superfamily/Winged helix DNA-binding domain"/>
    <property type="match status" value="1"/>
</dbReference>
<dbReference type="SUPFAM" id="SSF46785">
    <property type="entry name" value="Winged helix' DNA-binding domain"/>
    <property type="match status" value="1"/>
</dbReference>
<dbReference type="InterPro" id="IPR036388">
    <property type="entry name" value="WH-like_DNA-bd_sf"/>
</dbReference>
<dbReference type="PANTHER" id="PTHR34580">
    <property type="match status" value="1"/>
</dbReference>
<dbReference type="InterPro" id="IPR013196">
    <property type="entry name" value="HTH_11"/>
</dbReference>
<reference evidence="5" key="1">
    <citation type="submission" date="2016-10" db="EMBL/GenBank/DDBJ databases">
        <authorList>
            <person name="Varghese N."/>
            <person name="Submissions S."/>
        </authorList>
    </citation>
    <scope>NUCLEOTIDE SEQUENCE [LARGE SCALE GENOMIC DNA]</scope>
    <source>
        <strain evidence="5">DSM 28453</strain>
    </source>
</reference>